<feature type="non-terminal residue" evidence="2">
    <location>
        <position position="1"/>
    </location>
</feature>
<evidence type="ECO:0000256" key="1">
    <source>
        <dbReference type="SAM" id="MobiDB-lite"/>
    </source>
</evidence>
<evidence type="ECO:0000313" key="2">
    <source>
        <dbReference type="EMBL" id="VAX27546.1"/>
    </source>
</evidence>
<dbReference type="InterPro" id="IPR045538">
    <property type="entry name" value="CIS_TMP"/>
</dbReference>
<proteinExistence type="predicted"/>
<reference evidence="2" key="1">
    <citation type="submission" date="2018-06" db="EMBL/GenBank/DDBJ databases">
        <authorList>
            <person name="Zhirakovskaya E."/>
        </authorList>
    </citation>
    <scope>NUCLEOTIDE SEQUENCE</scope>
</reference>
<name>A0A3B1CAK8_9ZZZZ</name>
<dbReference type="AlphaFoldDB" id="A0A3B1CAK8"/>
<gene>
    <name evidence="2" type="ORF">MNBD_NITROSPIRAE01-1073</name>
</gene>
<accession>A0A3B1CAK8</accession>
<dbReference type="EMBL" id="UOGF01000030">
    <property type="protein sequence ID" value="VAX27546.1"/>
    <property type="molecule type" value="Genomic_DNA"/>
</dbReference>
<organism evidence="2">
    <name type="scientific">hydrothermal vent metagenome</name>
    <dbReference type="NCBI Taxonomy" id="652676"/>
    <lineage>
        <taxon>unclassified sequences</taxon>
        <taxon>metagenomes</taxon>
        <taxon>ecological metagenomes</taxon>
    </lineage>
</organism>
<protein>
    <submittedName>
        <fullName evidence="2">Uncharacterized protein</fullName>
    </submittedName>
</protein>
<sequence>VFEALARLKRRLITAIQSGNAKNLRGIWQKVLRYHADLLKSIILDEGRRIAVRRVLSRKLSDEMLGDIVTVIDPESRAFVHEIITRPALFMQTKNKQAEGFKESKTQLWEFTLTYLIIERGSQFNKKSYLGSLLVQMAAHENSRYADLLQDFIHKLDVIEMSSGVKSEMRDLLSSLVAEDDIKNSASSFPVTEVERSGKQSDLIQAYGDYETLRMAFFDTSASEKAGFSLDDTAFLLALKSLAGLHAEMLVRFFRTLQIEVRGVEAYRRVFSAQVLLKLVLAFVSLRLYDPSQRDLMQSVEKYASLQNDLNDYYAHILFCLVQNVRIDFEAISEVGRVVSPRDEKGLEKEKNVDAVRTQESQIDLLRLKVTEALVQGRPQAVEGFWPSFIQNQALWLRQALFVYGREAEVRQKLAQTFPDFMLLDLVRLLTPEAAEIVSKLVKQPQLLRGKSVRSFESEKKDKTVLWQYTLGVLLVERGSRFNKKSYLSRLILQMASHRNARAQDILHGLTEGFEAIEISRTAKSEILLMLRELSQEGRIQNSLENKVTEAEAEEAFDVEMACRDVRDFLIRGCWPKNDWGARAEALFLKRLNRLFQSHRAQLSRIFGELQSANLLSEAQVVDCSPDIFARLIVIFLSLEHSEAPEFMQAMISHAAQAEHPSLYYQKVLLCLIRKNVVDFEAIVSEDRTAVSQSLEGEMDERDVAVSRETDFAFVEKILGATTILSAQVLAQFLRTLETLVVAAPEDLSAFLKKGLEDRGFALRLVQLLPEPLLARLLLLLNPMVFEAILRCSDLMVSAACAKEIALSSGRMTRLKWQFIFQYLFEEGRRFHVKTFVFLLSERLARDAYYSDIAAFRVLLRRELESHHMTVMKDEVLALIEILSQSDPLNSPHRPISKKNVSQKSPPEISSEAPSYFKEIEAEWDETIHLENAGLVIAAPYLERFLTLLDLTEGQAFKSPEAARRAVHLLQFLVNEQTDSPEYELVLNKILCGVKAGIPIEREIVITAHEIEVAEGLLQGMITNWKQIGKTSLQGFRESFLQREGVLHRKGNDWDLQVEAKGFDILLDYIPWSFSVLKLPWMQGVIHVKWRSGEGM</sequence>
<dbReference type="Pfam" id="PF19268">
    <property type="entry name" value="CIS_TMP"/>
    <property type="match status" value="1"/>
</dbReference>
<feature type="region of interest" description="Disordered" evidence="1">
    <location>
        <begin position="889"/>
        <end position="910"/>
    </location>
</feature>